<dbReference type="SUPFAM" id="SSF51182">
    <property type="entry name" value="RmlC-like cupins"/>
    <property type="match status" value="1"/>
</dbReference>
<evidence type="ECO:0000256" key="4">
    <source>
        <dbReference type="ARBA" id="ARBA00019595"/>
    </source>
</evidence>
<feature type="active site" description="Proton donor" evidence="5">
    <location>
        <position position="132"/>
    </location>
</feature>
<dbReference type="AlphaFoldDB" id="A0A0B1ZJR0"/>
<protein>
    <recommendedName>
        <fullName evidence="4 7">dTDP-4-dehydrorhamnose 3,5-epimerase</fullName>
        <ecNumber evidence="3 7">5.1.3.13</ecNumber>
    </recommendedName>
    <alternativeName>
        <fullName evidence="7">Thymidine diphospho-4-keto-rhamnose 3,5-epimerase</fullName>
    </alternativeName>
</protein>
<comment type="pathway">
    <text evidence="7">Carbohydrate biosynthesis; dTDP-L-rhamnose biosynthesis.</text>
</comment>
<dbReference type="PANTHER" id="PTHR21047:SF2">
    <property type="entry name" value="THYMIDINE DIPHOSPHO-4-KETO-RHAMNOSE 3,5-EPIMERASE"/>
    <property type="match status" value="1"/>
</dbReference>
<dbReference type="STRING" id="1348853.LK12_20005"/>
<comment type="similarity">
    <text evidence="7">Belongs to the dTDP-4-dehydrorhamnose 3,5-epimerase family.</text>
</comment>
<dbReference type="Gene3D" id="2.60.120.10">
    <property type="entry name" value="Jelly Rolls"/>
    <property type="match status" value="1"/>
</dbReference>
<dbReference type="InterPro" id="IPR014710">
    <property type="entry name" value="RmlC-like_jellyroll"/>
</dbReference>
<keyword evidence="7" id="KW-0413">Isomerase</keyword>
<comment type="caution">
    <text evidence="8">The sequence shown here is derived from an EMBL/GenBank/DDBJ whole genome shotgun (WGS) entry which is preliminary data.</text>
</comment>
<dbReference type="GO" id="GO:0000271">
    <property type="term" value="P:polysaccharide biosynthetic process"/>
    <property type="evidence" value="ECO:0007669"/>
    <property type="project" value="TreeGrafter"/>
</dbReference>
<feature type="active site" description="Proton acceptor" evidence="5">
    <location>
        <position position="62"/>
    </location>
</feature>
<dbReference type="NCBIfam" id="TIGR01221">
    <property type="entry name" value="rmlC"/>
    <property type="match status" value="1"/>
</dbReference>
<comment type="function">
    <text evidence="2 7">Catalyzes the epimerization of the C3' and C5'positions of dTDP-6-deoxy-D-xylo-4-hexulose, forming dTDP-6-deoxy-L-lyxo-4-hexulose.</text>
</comment>
<feature type="site" description="Participates in a stacking interaction with the thymidine ring of dTDP-4-oxo-6-deoxyglucose" evidence="6">
    <location>
        <position position="138"/>
    </location>
</feature>
<dbReference type="RefSeq" id="WP_039288212.1">
    <property type="nucleotide sequence ID" value="NZ_JTDI01000007.1"/>
</dbReference>
<evidence type="ECO:0000256" key="3">
    <source>
        <dbReference type="ARBA" id="ARBA00012098"/>
    </source>
</evidence>
<evidence type="ECO:0000313" key="8">
    <source>
        <dbReference type="EMBL" id="KHK89416.1"/>
    </source>
</evidence>
<dbReference type="CDD" id="cd00438">
    <property type="entry name" value="cupin_RmlC"/>
    <property type="match status" value="1"/>
</dbReference>
<dbReference type="OrthoDB" id="9800680at2"/>
<evidence type="ECO:0000313" key="9">
    <source>
        <dbReference type="Proteomes" id="UP000031057"/>
    </source>
</evidence>
<dbReference type="UniPathway" id="UPA00124"/>
<name>A0A0B1ZJR0_9SPHN</name>
<reference evidence="8 9" key="1">
    <citation type="submission" date="2014-10" db="EMBL/GenBank/DDBJ databases">
        <title>Genome sequence of Novosphingobium malaysiense MUSC 273(T).</title>
        <authorList>
            <person name="Lee L.-H."/>
        </authorList>
    </citation>
    <scope>NUCLEOTIDE SEQUENCE [LARGE SCALE GENOMIC DNA]</scope>
    <source>
        <strain evidence="8 9">MUSC 273</strain>
    </source>
</reference>
<evidence type="ECO:0000256" key="2">
    <source>
        <dbReference type="ARBA" id="ARBA00001997"/>
    </source>
</evidence>
<dbReference type="GO" id="GO:0005829">
    <property type="term" value="C:cytosol"/>
    <property type="evidence" value="ECO:0007669"/>
    <property type="project" value="TreeGrafter"/>
</dbReference>
<evidence type="ECO:0000256" key="1">
    <source>
        <dbReference type="ARBA" id="ARBA00001298"/>
    </source>
</evidence>
<proteinExistence type="inferred from homology"/>
<gene>
    <name evidence="8" type="ORF">LK12_20005</name>
</gene>
<dbReference type="PANTHER" id="PTHR21047">
    <property type="entry name" value="DTDP-6-DEOXY-D-GLUCOSE-3,5 EPIMERASE"/>
    <property type="match status" value="1"/>
</dbReference>
<dbReference type="GO" id="GO:0008830">
    <property type="term" value="F:dTDP-4-dehydrorhamnose 3,5-epimerase activity"/>
    <property type="evidence" value="ECO:0007669"/>
    <property type="project" value="UniProtKB-UniRule"/>
</dbReference>
<evidence type="ECO:0000256" key="6">
    <source>
        <dbReference type="PIRSR" id="PIRSR600888-3"/>
    </source>
</evidence>
<dbReference type="Proteomes" id="UP000031057">
    <property type="component" value="Unassembled WGS sequence"/>
</dbReference>
<organism evidence="8 9">
    <name type="scientific">Novosphingobium malaysiense</name>
    <dbReference type="NCBI Taxonomy" id="1348853"/>
    <lineage>
        <taxon>Bacteria</taxon>
        <taxon>Pseudomonadati</taxon>
        <taxon>Pseudomonadota</taxon>
        <taxon>Alphaproteobacteria</taxon>
        <taxon>Sphingomonadales</taxon>
        <taxon>Sphingomonadaceae</taxon>
        <taxon>Novosphingobium</taxon>
    </lineage>
</organism>
<evidence type="ECO:0000256" key="7">
    <source>
        <dbReference type="RuleBase" id="RU364069"/>
    </source>
</evidence>
<dbReference type="InterPro" id="IPR000888">
    <property type="entry name" value="RmlC-like"/>
</dbReference>
<dbReference type="EC" id="5.1.3.13" evidence="3 7"/>
<dbReference type="GO" id="GO:0019305">
    <property type="term" value="P:dTDP-rhamnose biosynthetic process"/>
    <property type="evidence" value="ECO:0007669"/>
    <property type="project" value="UniProtKB-UniRule"/>
</dbReference>
<sequence length="180" mass="20105">MKFVPTDVAGAFLIEPEMLEDERGAFARTFCAETFAAQGLASVYSQCNVSTNARRGTLRGMHFQIAPRAEAKLVRATRGRVFDVALDLRPESPSYLKWAAVELDAVRHNAFYIPAGCAHGFLTLEDHCELFYQMSEIYAPDLARGVRWDDPAFAIAWPFAPEVIGTRDAHYPDFSNEVVL</sequence>
<accession>A0A0B1ZJR0</accession>
<dbReference type="Pfam" id="PF00908">
    <property type="entry name" value="dTDP_sugar_isom"/>
    <property type="match status" value="1"/>
</dbReference>
<keyword evidence="9" id="KW-1185">Reference proteome</keyword>
<evidence type="ECO:0000256" key="5">
    <source>
        <dbReference type="PIRSR" id="PIRSR600888-1"/>
    </source>
</evidence>
<comment type="catalytic activity">
    <reaction evidence="1 7">
        <text>dTDP-4-dehydro-6-deoxy-alpha-D-glucose = dTDP-4-dehydro-beta-L-rhamnose</text>
        <dbReference type="Rhea" id="RHEA:16969"/>
        <dbReference type="ChEBI" id="CHEBI:57649"/>
        <dbReference type="ChEBI" id="CHEBI:62830"/>
        <dbReference type="EC" id="5.1.3.13"/>
    </reaction>
</comment>
<dbReference type="EMBL" id="JTDI01000007">
    <property type="protein sequence ID" value="KHK89416.1"/>
    <property type="molecule type" value="Genomic_DNA"/>
</dbReference>
<comment type="subunit">
    <text evidence="7">Homodimer.</text>
</comment>
<dbReference type="InterPro" id="IPR011051">
    <property type="entry name" value="RmlC_Cupin_sf"/>
</dbReference>